<feature type="region of interest" description="Disordered" evidence="4">
    <location>
        <begin position="26"/>
        <end position="51"/>
    </location>
</feature>
<dbReference type="PANTHER" id="PTHR48048">
    <property type="entry name" value="GLYCOSYLTRANSFERASE"/>
    <property type="match status" value="1"/>
</dbReference>
<proteinExistence type="inferred from homology"/>
<comment type="caution">
    <text evidence="5">The sequence shown here is derived from an EMBL/GenBank/DDBJ whole genome shotgun (WGS) entry which is preliminary data.</text>
</comment>
<dbReference type="Gene3D" id="3.40.50.2000">
    <property type="entry name" value="Glycogen Phosphorylase B"/>
    <property type="match status" value="2"/>
</dbReference>
<dbReference type="SUPFAM" id="SSF53756">
    <property type="entry name" value="UDP-Glycosyltransferase/glycogen phosphorylase"/>
    <property type="match status" value="1"/>
</dbReference>
<feature type="compositionally biased region" description="Basic and acidic residues" evidence="4">
    <location>
        <begin position="26"/>
        <end position="38"/>
    </location>
</feature>
<dbReference type="AlphaFoldDB" id="A0AAV8H1N9"/>
<keyword evidence="3" id="KW-0808">Transferase</keyword>
<sequence length="507" mass="56590">MNYYSKKQTKETDSILLNYVISSIEQTKRERERERDGGASEGTMHLPPSGVLTRSPDPHGRIHQAPLAMQLRILHVHHLPLMHPPNHAATSAISTSYLQSTQALGLPIRFHQLPSVDPPVVFDGPEEFHSLYTQLHLPHIKAAISASSSRVSALVLDLFSTAAIDVAKELNIPSYIYFSSTLTFLTMMLHLPKLPPHTELDFWETKQNLCIPGIAPVPALSMPKPLMSSKLSSFRWFVHHARRYTETEGIIVNSNSDIEPKALAALADSKPEIFPVGPIISFGESASTEHGCLTWLDKQPAKSVVFLCFGSRGAFEPPLVDEMAAALERSGCRFLWVLRAPGQGIKFPTDANLEELLPEGYLERTKERGLVWPSRVPQTEILANPAVGGFMTHCGWNSILESLWFGVPMIPWPLYAEQRLNAFEMVSEMGVAVDMKVDRKKDNFVDGDDLEQAVRCLMEEGSEVGRRVRANAERINALCRKAVERGGSSYLNLQHVAETREYVKLKQ</sequence>
<dbReference type="InterPro" id="IPR002213">
    <property type="entry name" value="UDP_glucos_trans"/>
</dbReference>
<evidence type="ECO:0000313" key="6">
    <source>
        <dbReference type="Proteomes" id="UP001140206"/>
    </source>
</evidence>
<evidence type="ECO:0000256" key="2">
    <source>
        <dbReference type="ARBA" id="ARBA00022676"/>
    </source>
</evidence>
<dbReference type="CDD" id="cd03784">
    <property type="entry name" value="GT1_Gtf-like"/>
    <property type="match status" value="1"/>
</dbReference>
<dbReference type="Pfam" id="PF00201">
    <property type="entry name" value="UDPGT"/>
    <property type="match status" value="1"/>
</dbReference>
<name>A0AAV8H1N9_9POAL</name>
<protein>
    <submittedName>
        <fullName evidence="5">Glycosyltransferase</fullName>
    </submittedName>
</protein>
<comment type="similarity">
    <text evidence="1">Belongs to the UDP-glycosyltransferase family.</text>
</comment>
<dbReference type="GO" id="GO:0035251">
    <property type="term" value="F:UDP-glucosyltransferase activity"/>
    <property type="evidence" value="ECO:0007669"/>
    <property type="project" value="InterPro"/>
</dbReference>
<dbReference type="FunFam" id="3.40.50.2000:FF:000056">
    <property type="entry name" value="Glycosyltransferase"/>
    <property type="match status" value="1"/>
</dbReference>
<dbReference type="Proteomes" id="UP001140206">
    <property type="component" value="Chromosome 1"/>
</dbReference>
<keyword evidence="2" id="KW-0328">Glycosyltransferase</keyword>
<accession>A0AAV8H1N9</accession>
<reference evidence="5" key="1">
    <citation type="submission" date="2022-08" db="EMBL/GenBank/DDBJ databases">
        <authorList>
            <person name="Marques A."/>
        </authorList>
    </citation>
    <scope>NUCLEOTIDE SEQUENCE</scope>
    <source>
        <strain evidence="5">RhyPub2mFocal</strain>
        <tissue evidence="5">Leaves</tissue>
    </source>
</reference>
<dbReference type="InterPro" id="IPR050481">
    <property type="entry name" value="UDP-glycosyltransf_plant"/>
</dbReference>
<evidence type="ECO:0000313" key="5">
    <source>
        <dbReference type="EMBL" id="KAJ4809381.1"/>
    </source>
</evidence>
<dbReference type="PANTHER" id="PTHR48048:SF30">
    <property type="entry name" value="GLYCOSYLTRANSFERASE"/>
    <property type="match status" value="1"/>
</dbReference>
<evidence type="ECO:0000256" key="4">
    <source>
        <dbReference type="SAM" id="MobiDB-lite"/>
    </source>
</evidence>
<evidence type="ECO:0000256" key="3">
    <source>
        <dbReference type="ARBA" id="ARBA00022679"/>
    </source>
</evidence>
<evidence type="ECO:0000256" key="1">
    <source>
        <dbReference type="ARBA" id="ARBA00009995"/>
    </source>
</evidence>
<organism evidence="5 6">
    <name type="scientific">Rhynchospora pubera</name>
    <dbReference type="NCBI Taxonomy" id="906938"/>
    <lineage>
        <taxon>Eukaryota</taxon>
        <taxon>Viridiplantae</taxon>
        <taxon>Streptophyta</taxon>
        <taxon>Embryophyta</taxon>
        <taxon>Tracheophyta</taxon>
        <taxon>Spermatophyta</taxon>
        <taxon>Magnoliopsida</taxon>
        <taxon>Liliopsida</taxon>
        <taxon>Poales</taxon>
        <taxon>Cyperaceae</taxon>
        <taxon>Cyperoideae</taxon>
        <taxon>Rhynchosporeae</taxon>
        <taxon>Rhynchospora</taxon>
    </lineage>
</organism>
<keyword evidence="6" id="KW-1185">Reference proteome</keyword>
<dbReference type="EMBL" id="JAMFTS010000001">
    <property type="protein sequence ID" value="KAJ4809381.1"/>
    <property type="molecule type" value="Genomic_DNA"/>
</dbReference>
<gene>
    <name evidence="5" type="ORF">LUZ62_021947</name>
</gene>